<keyword evidence="7" id="KW-0028">Amino-acid biosynthesis</keyword>
<evidence type="ECO:0000256" key="7">
    <source>
        <dbReference type="ARBA" id="ARBA00022605"/>
    </source>
</evidence>
<evidence type="ECO:0000256" key="1">
    <source>
        <dbReference type="ARBA" id="ARBA00004496"/>
    </source>
</evidence>
<comment type="function">
    <text evidence="13">Catalyzes the acetylation of serine by acetyl-CoA to produce O-acetylserine (OAS).</text>
</comment>
<dbReference type="CDD" id="cd03354">
    <property type="entry name" value="LbH_SAT"/>
    <property type="match status" value="1"/>
</dbReference>
<keyword evidence="10" id="KW-0198">Cysteine biosynthesis</keyword>
<dbReference type="GO" id="GO:0005737">
    <property type="term" value="C:cytoplasm"/>
    <property type="evidence" value="ECO:0007669"/>
    <property type="project" value="UniProtKB-SubCell"/>
</dbReference>
<dbReference type="PANTHER" id="PTHR42811">
    <property type="entry name" value="SERINE ACETYLTRANSFERASE"/>
    <property type="match status" value="1"/>
</dbReference>
<protein>
    <recommendedName>
        <fullName evidence="5 14">Serine acetyltransferase</fullName>
        <ecNumber evidence="4 14">2.3.1.30</ecNumber>
    </recommendedName>
</protein>
<keyword evidence="6" id="KW-0963">Cytoplasm</keyword>
<comment type="similarity">
    <text evidence="3 14">Belongs to the transferase hexapeptide repeat family.</text>
</comment>
<evidence type="ECO:0000256" key="6">
    <source>
        <dbReference type="ARBA" id="ARBA00022490"/>
    </source>
</evidence>
<evidence type="ECO:0000256" key="13">
    <source>
        <dbReference type="ARBA" id="ARBA00053848"/>
    </source>
</evidence>
<evidence type="ECO:0000313" key="15">
    <source>
        <dbReference type="EMBL" id="EKN62698.1"/>
    </source>
</evidence>
<keyword evidence="16" id="KW-1185">Reference proteome</keyword>
<accession>K6D3S2</accession>
<dbReference type="AlphaFoldDB" id="K6D3S2"/>
<dbReference type="InterPro" id="IPR045304">
    <property type="entry name" value="LbH_SAT"/>
</dbReference>
<dbReference type="FunFam" id="1.10.3130.10:FF:000002">
    <property type="entry name" value="Serine acetyltransferase"/>
    <property type="match status" value="1"/>
</dbReference>
<evidence type="ECO:0000256" key="10">
    <source>
        <dbReference type="ARBA" id="ARBA00023192"/>
    </source>
</evidence>
<dbReference type="NCBIfam" id="TIGR01172">
    <property type="entry name" value="cysE"/>
    <property type="match status" value="1"/>
</dbReference>
<dbReference type="Gene3D" id="2.160.10.10">
    <property type="entry name" value="Hexapeptide repeat proteins"/>
    <property type="match status" value="1"/>
</dbReference>
<dbReference type="PATRIC" id="fig|1131731.3.peg.4214"/>
<evidence type="ECO:0000256" key="4">
    <source>
        <dbReference type="ARBA" id="ARBA00013266"/>
    </source>
</evidence>
<dbReference type="PIRSF" id="PIRSF000441">
    <property type="entry name" value="CysE"/>
    <property type="match status" value="1"/>
</dbReference>
<dbReference type="EMBL" id="AJLR01000153">
    <property type="protein sequence ID" value="EKN62698.1"/>
    <property type="molecule type" value="Genomic_DNA"/>
</dbReference>
<evidence type="ECO:0000256" key="9">
    <source>
        <dbReference type="ARBA" id="ARBA00022737"/>
    </source>
</evidence>
<evidence type="ECO:0000256" key="8">
    <source>
        <dbReference type="ARBA" id="ARBA00022679"/>
    </source>
</evidence>
<dbReference type="UniPathway" id="UPA00136">
    <property type="reaction ID" value="UER00199"/>
</dbReference>
<keyword evidence="11 14" id="KW-0012">Acyltransferase</keyword>
<evidence type="ECO:0000256" key="14">
    <source>
        <dbReference type="PIRNR" id="PIRNR000441"/>
    </source>
</evidence>
<evidence type="ECO:0000256" key="11">
    <source>
        <dbReference type="ARBA" id="ARBA00023315"/>
    </source>
</evidence>
<dbReference type="InterPro" id="IPR001451">
    <property type="entry name" value="Hexapep"/>
</dbReference>
<evidence type="ECO:0000256" key="5">
    <source>
        <dbReference type="ARBA" id="ARBA00018522"/>
    </source>
</evidence>
<comment type="pathway">
    <text evidence="2">Amino-acid biosynthesis; L-cysteine biosynthesis; L-cysteine from L-serine: step 1/2.</text>
</comment>
<dbReference type="InterPro" id="IPR018357">
    <property type="entry name" value="Hexapep_transf_CS"/>
</dbReference>
<dbReference type="Pfam" id="PF00132">
    <property type="entry name" value="Hexapep"/>
    <property type="match status" value="1"/>
</dbReference>
<organism evidence="15 16">
    <name type="scientific">Schinkia azotoformans LMG 9581</name>
    <dbReference type="NCBI Taxonomy" id="1131731"/>
    <lineage>
        <taxon>Bacteria</taxon>
        <taxon>Bacillati</taxon>
        <taxon>Bacillota</taxon>
        <taxon>Bacilli</taxon>
        <taxon>Bacillales</taxon>
        <taxon>Bacillaceae</taxon>
        <taxon>Calidifontibacillus/Schinkia group</taxon>
        <taxon>Schinkia</taxon>
    </lineage>
</organism>
<dbReference type="InterPro" id="IPR042122">
    <property type="entry name" value="Ser_AcTrfase_N_sf"/>
</dbReference>
<dbReference type="InterPro" id="IPR005881">
    <property type="entry name" value="Ser_O-AcTrfase"/>
</dbReference>
<dbReference type="InterPro" id="IPR053376">
    <property type="entry name" value="Serine_acetyltransferase"/>
</dbReference>
<dbReference type="Proteomes" id="UP000006315">
    <property type="component" value="Unassembled WGS sequence"/>
</dbReference>
<dbReference type="EC" id="2.3.1.30" evidence="4 14"/>
<sequence length="215" mass="23719">MFKMLREDVEVIFEQDPAARSYIEVILTYSGLHAIWAHRLAHPLYKRKFFFLARIISQISRFFTGIEIHPGAQIGRRFFIDHGMGVVIGETCEIGDNVTIYQGVTLGGTGKEKGKRHPTLKDNVLVATGAKVLGSITIEENSKIGAGSVVLKDVPPNSTVVGIPGKIVIRDGVRVARDLKHNELPDPVAEKLAEMESQMNMLKKEINKLKSGSDA</sequence>
<dbReference type="FunFam" id="2.160.10.10:FF:000007">
    <property type="entry name" value="Serine acetyltransferase"/>
    <property type="match status" value="1"/>
</dbReference>
<evidence type="ECO:0000256" key="12">
    <source>
        <dbReference type="ARBA" id="ARBA00049486"/>
    </source>
</evidence>
<dbReference type="InterPro" id="IPR011004">
    <property type="entry name" value="Trimer_LpxA-like_sf"/>
</dbReference>
<reference evidence="15 16" key="1">
    <citation type="journal article" date="2012" name="Front. Microbiol.">
        <title>Redundancy and modularity in membrane-associated dissimilatory nitrate reduction in Bacillus.</title>
        <authorList>
            <person name="Heylen K."/>
            <person name="Keltjens J."/>
        </authorList>
    </citation>
    <scope>NUCLEOTIDE SEQUENCE [LARGE SCALE GENOMIC DNA]</scope>
    <source>
        <strain evidence="15 16">LMG 9581</strain>
    </source>
</reference>
<evidence type="ECO:0000313" key="16">
    <source>
        <dbReference type="Proteomes" id="UP000006315"/>
    </source>
</evidence>
<proteinExistence type="inferred from homology"/>
<name>K6D3S2_SCHAZ</name>
<dbReference type="GO" id="GO:0006535">
    <property type="term" value="P:cysteine biosynthetic process from serine"/>
    <property type="evidence" value="ECO:0007669"/>
    <property type="project" value="InterPro"/>
</dbReference>
<comment type="caution">
    <text evidence="15">The sequence shown here is derived from an EMBL/GenBank/DDBJ whole genome shotgun (WGS) entry which is preliminary data.</text>
</comment>
<dbReference type="Gene3D" id="1.10.3130.10">
    <property type="entry name" value="serine acetyltransferase, domain 1"/>
    <property type="match status" value="1"/>
</dbReference>
<dbReference type="NCBIfam" id="NF041874">
    <property type="entry name" value="EPS_EpsC"/>
    <property type="match status" value="1"/>
</dbReference>
<dbReference type="SUPFAM" id="SSF51161">
    <property type="entry name" value="Trimeric LpxA-like enzymes"/>
    <property type="match status" value="1"/>
</dbReference>
<dbReference type="GO" id="GO:0009001">
    <property type="term" value="F:serine O-acetyltransferase activity"/>
    <property type="evidence" value="ECO:0007669"/>
    <property type="project" value="UniProtKB-EC"/>
</dbReference>
<comment type="catalytic activity">
    <reaction evidence="12 14">
        <text>L-serine + acetyl-CoA = O-acetyl-L-serine + CoA</text>
        <dbReference type="Rhea" id="RHEA:24560"/>
        <dbReference type="ChEBI" id="CHEBI:33384"/>
        <dbReference type="ChEBI" id="CHEBI:57287"/>
        <dbReference type="ChEBI" id="CHEBI:57288"/>
        <dbReference type="ChEBI" id="CHEBI:58340"/>
        <dbReference type="EC" id="2.3.1.30"/>
    </reaction>
</comment>
<dbReference type="STRING" id="1131731.BAZO_20653"/>
<keyword evidence="9" id="KW-0677">Repeat</keyword>
<dbReference type="GeneID" id="89469277"/>
<dbReference type="RefSeq" id="WP_003333383.1">
    <property type="nucleotide sequence ID" value="NZ_AJLR01000153.1"/>
</dbReference>
<evidence type="ECO:0000256" key="3">
    <source>
        <dbReference type="ARBA" id="ARBA00007274"/>
    </source>
</evidence>
<evidence type="ECO:0000256" key="2">
    <source>
        <dbReference type="ARBA" id="ARBA00004876"/>
    </source>
</evidence>
<comment type="subcellular location">
    <subcellularLocation>
        <location evidence="1">Cytoplasm</location>
    </subcellularLocation>
</comment>
<dbReference type="PROSITE" id="PS00101">
    <property type="entry name" value="HEXAPEP_TRANSFERASES"/>
    <property type="match status" value="1"/>
</dbReference>
<keyword evidence="8 14" id="KW-0808">Transferase</keyword>
<gene>
    <name evidence="15" type="ORF">BAZO_20653</name>
</gene>